<name>A0A1E5H116_9ENTE</name>
<organism evidence="2 3">
    <name type="scientific">Enterococcus termitis</name>
    <dbReference type="NCBI Taxonomy" id="332950"/>
    <lineage>
        <taxon>Bacteria</taxon>
        <taxon>Bacillati</taxon>
        <taxon>Bacillota</taxon>
        <taxon>Bacilli</taxon>
        <taxon>Lactobacillales</taxon>
        <taxon>Enterococcaceae</taxon>
        <taxon>Enterococcus</taxon>
    </lineage>
</organism>
<dbReference type="EMBL" id="MIJY01000005">
    <property type="protein sequence ID" value="OEG18719.1"/>
    <property type="molecule type" value="Genomic_DNA"/>
</dbReference>
<dbReference type="RefSeq" id="WP_069662568.1">
    <property type="nucleotide sequence ID" value="NZ_JBHUJJ010000002.1"/>
</dbReference>
<dbReference type="SUPFAM" id="SSF52540">
    <property type="entry name" value="P-loop containing nucleoside triphosphate hydrolases"/>
    <property type="match status" value="1"/>
</dbReference>
<evidence type="ECO:0000259" key="1">
    <source>
        <dbReference type="Pfam" id="PF01656"/>
    </source>
</evidence>
<feature type="domain" description="CobQ/CobB/MinD/ParA nucleotide binding" evidence="1">
    <location>
        <begin position="5"/>
        <end position="270"/>
    </location>
</feature>
<protein>
    <submittedName>
        <fullName evidence="2">Chromosome partitioning protein ParA</fullName>
    </submittedName>
</protein>
<dbReference type="OrthoDB" id="9791162at2"/>
<evidence type="ECO:0000313" key="2">
    <source>
        <dbReference type="EMBL" id="OEG18719.1"/>
    </source>
</evidence>
<accession>A0A1E5H116</accession>
<dbReference type="Proteomes" id="UP000095094">
    <property type="component" value="Unassembled WGS sequence"/>
</dbReference>
<proteinExistence type="predicted"/>
<dbReference type="CDD" id="cd02042">
    <property type="entry name" value="ParAB_family"/>
    <property type="match status" value="1"/>
</dbReference>
<evidence type="ECO:0000313" key="3">
    <source>
        <dbReference type="Proteomes" id="UP000095094"/>
    </source>
</evidence>
<dbReference type="AlphaFoldDB" id="A0A1E5H116"/>
<dbReference type="Pfam" id="PF01656">
    <property type="entry name" value="CbiA"/>
    <property type="match status" value="1"/>
</dbReference>
<dbReference type="Gene3D" id="3.40.50.300">
    <property type="entry name" value="P-loop containing nucleotide triphosphate hydrolases"/>
    <property type="match status" value="1"/>
</dbReference>
<sequence length="321" mass="36112">MAVGITVAANKGGVGKTLITINITGALRKAFPNARILVVDTDAQGNTTKSFRVKVANDQNTIYDVFMGTASVEDTIVGTYDSNIDVLPANSDNNYLEFDKMEEFRDTILEWFVSLVKKFKNNISELMTIEGLKKKMTNIIDPSANYFNALAGSFDNVQEEYDFIIYDTPPELKQVTSSVLSIADVVIVPYEPDLNGVDGVTHLISRVLTLKEKYNPELRIGGVLANKVYNTNLHAKMINSMMKYTNRNNYHYFDTEIPRSITFADKLVRNGLPITMNDPNNKFAQNFYKLITEMNRLGLLSKDGKTLEIPVQLYQESEVEE</sequence>
<dbReference type="InterPro" id="IPR027417">
    <property type="entry name" value="P-loop_NTPase"/>
</dbReference>
<dbReference type="InterPro" id="IPR050678">
    <property type="entry name" value="DNA_Partitioning_ATPase"/>
</dbReference>
<comment type="caution">
    <text evidence="2">The sequence shown here is derived from an EMBL/GenBank/DDBJ whole genome shotgun (WGS) entry which is preliminary data.</text>
</comment>
<dbReference type="InterPro" id="IPR002586">
    <property type="entry name" value="CobQ/CobB/MinD/ParA_Nub-bd_dom"/>
</dbReference>
<keyword evidence="3" id="KW-1185">Reference proteome</keyword>
<dbReference type="PANTHER" id="PTHR13696:SF52">
    <property type="entry name" value="PARA FAMILY PROTEIN CT_582"/>
    <property type="match status" value="1"/>
</dbReference>
<reference evidence="3" key="1">
    <citation type="submission" date="2016-09" db="EMBL/GenBank/DDBJ databases">
        <authorList>
            <person name="Gulvik C.A."/>
        </authorList>
    </citation>
    <scope>NUCLEOTIDE SEQUENCE [LARGE SCALE GENOMIC DNA]</scope>
    <source>
        <strain evidence="3">LMG 8895</strain>
    </source>
</reference>
<dbReference type="PANTHER" id="PTHR13696">
    <property type="entry name" value="P-LOOP CONTAINING NUCLEOSIDE TRIPHOSPHATE HYDROLASE"/>
    <property type="match status" value="1"/>
</dbReference>
<gene>
    <name evidence="2" type="ORF">BCR25_16090</name>
</gene>
<dbReference type="PATRIC" id="fig|332950.4.peg.643"/>